<keyword evidence="1" id="KW-0472">Membrane</keyword>
<evidence type="ECO:0000256" key="1">
    <source>
        <dbReference type="SAM" id="Phobius"/>
    </source>
</evidence>
<feature type="transmembrane region" description="Helical" evidence="1">
    <location>
        <begin position="12"/>
        <end position="33"/>
    </location>
</feature>
<dbReference type="AlphaFoldDB" id="A0A4V3EUP0"/>
<keyword evidence="1" id="KW-1133">Transmembrane helix</keyword>
<feature type="transmembrane region" description="Helical" evidence="1">
    <location>
        <begin position="39"/>
        <end position="62"/>
    </location>
</feature>
<name>A0A4V3EUP0_9CLOT</name>
<evidence type="ECO:0000313" key="2">
    <source>
        <dbReference type="EMBL" id="TDT58368.1"/>
    </source>
</evidence>
<dbReference type="RefSeq" id="WP_133628175.1">
    <property type="nucleotide sequence ID" value="NZ_SOAZ01000011.1"/>
</dbReference>
<dbReference type="EMBL" id="SOAZ01000011">
    <property type="protein sequence ID" value="TDT58368.1"/>
    <property type="molecule type" value="Genomic_DNA"/>
</dbReference>
<reference evidence="2 3" key="1">
    <citation type="submission" date="2019-03" db="EMBL/GenBank/DDBJ databases">
        <title>Genomic Encyclopedia of Type Strains, Phase IV (KMG-IV): sequencing the most valuable type-strain genomes for metagenomic binning, comparative biology and taxonomic classification.</title>
        <authorList>
            <person name="Goeker M."/>
        </authorList>
    </citation>
    <scope>NUCLEOTIDE SEQUENCE [LARGE SCALE GENOMIC DNA]</scope>
    <source>
        <strain evidence="2 3">DSM 24455</strain>
    </source>
</reference>
<evidence type="ECO:0000313" key="3">
    <source>
        <dbReference type="Proteomes" id="UP000295325"/>
    </source>
</evidence>
<dbReference type="Proteomes" id="UP000295325">
    <property type="component" value="Unassembled WGS sequence"/>
</dbReference>
<keyword evidence="1" id="KW-0812">Transmembrane</keyword>
<gene>
    <name evidence="2" type="ORF">EDD71_1111</name>
</gene>
<proteinExistence type="predicted"/>
<protein>
    <submittedName>
        <fullName evidence="2">Uncharacterized protein</fullName>
    </submittedName>
</protein>
<dbReference type="OrthoDB" id="2973754at2"/>
<sequence length="70" mass="7897">MKLDSQKIRTFSICCAIGVLIILSPIIITGRLYNENKIMGGLLISEFVMRTSCFMIGLLVIYDAIKTHFK</sequence>
<keyword evidence="3" id="KW-1185">Reference proteome</keyword>
<comment type="caution">
    <text evidence="2">The sequence shown here is derived from an EMBL/GenBank/DDBJ whole genome shotgun (WGS) entry which is preliminary data.</text>
</comment>
<accession>A0A4V3EUP0</accession>
<organism evidence="2 3">
    <name type="scientific">Fonticella tunisiensis</name>
    <dbReference type="NCBI Taxonomy" id="1096341"/>
    <lineage>
        <taxon>Bacteria</taxon>
        <taxon>Bacillati</taxon>
        <taxon>Bacillota</taxon>
        <taxon>Clostridia</taxon>
        <taxon>Eubacteriales</taxon>
        <taxon>Clostridiaceae</taxon>
        <taxon>Fonticella</taxon>
    </lineage>
</organism>